<keyword evidence="1" id="KW-0812">Transmembrane</keyword>
<organism evidence="2">
    <name type="scientific">Salmonella enterica subsp. enterica serovar Koketime</name>
    <dbReference type="NCBI Taxonomy" id="2564632"/>
    <lineage>
        <taxon>Bacteria</taxon>
        <taxon>Pseudomonadati</taxon>
        <taxon>Pseudomonadota</taxon>
        <taxon>Gammaproteobacteria</taxon>
        <taxon>Enterobacterales</taxon>
        <taxon>Enterobacteriaceae</taxon>
        <taxon>Salmonella</taxon>
    </lineage>
</organism>
<feature type="transmembrane region" description="Helical" evidence="1">
    <location>
        <begin position="12"/>
        <end position="34"/>
    </location>
</feature>
<comment type="caution">
    <text evidence="2">The sequence shown here is derived from an EMBL/GenBank/DDBJ whole genome shotgun (WGS) entry which is preliminary data.</text>
</comment>
<reference evidence="2" key="1">
    <citation type="submission" date="2019-02" db="EMBL/GenBank/DDBJ databases">
        <authorList>
            <person name="Ashton P.M."/>
            <person name="Dallman T."/>
            <person name="Nair S."/>
            <person name="De Pinna E."/>
            <person name="Peters T."/>
            <person name="Grant K."/>
        </authorList>
    </citation>
    <scope>NUCLEOTIDE SEQUENCE</scope>
    <source>
        <strain evidence="2">446642</strain>
    </source>
</reference>
<keyword evidence="1" id="KW-1133">Transmembrane helix</keyword>
<dbReference type="EMBL" id="AAIJKB010000009">
    <property type="protein sequence ID" value="ECE8854982.1"/>
    <property type="molecule type" value="Genomic_DNA"/>
</dbReference>
<proteinExistence type="predicted"/>
<name>A0A5I0BHW7_SALET</name>
<keyword evidence="1" id="KW-0472">Membrane</keyword>
<protein>
    <submittedName>
        <fullName evidence="2">Uncharacterized protein</fullName>
    </submittedName>
</protein>
<evidence type="ECO:0000313" key="2">
    <source>
        <dbReference type="EMBL" id="ECE8854982.1"/>
    </source>
</evidence>
<feature type="transmembrane region" description="Helical" evidence="1">
    <location>
        <begin position="70"/>
        <end position="88"/>
    </location>
</feature>
<accession>A0A5I0BHW7</accession>
<feature type="transmembrane region" description="Helical" evidence="1">
    <location>
        <begin position="108"/>
        <end position="134"/>
    </location>
</feature>
<evidence type="ECO:0000256" key="1">
    <source>
        <dbReference type="SAM" id="Phobius"/>
    </source>
</evidence>
<gene>
    <name evidence="2" type="ORF">EWG69_12455</name>
</gene>
<sequence>MKNFLIENFDNIQLLFIVAILFSFIVLVFVSYIINKDSYREIVKLYEEKFDHLPQTARMARGASLIGSPAAYHAKIGFIMGSLIFPYNRVTNHDMSMEGYRFIRSLPGYLITGFRVEAAIWFILTILISGLICIENIV</sequence>
<dbReference type="AlphaFoldDB" id="A0A5I0BHW7"/>